<evidence type="ECO:0000256" key="1">
    <source>
        <dbReference type="ARBA" id="ARBA00004141"/>
    </source>
</evidence>
<evidence type="ECO:0000256" key="7">
    <source>
        <dbReference type="SAM" id="Phobius"/>
    </source>
</evidence>
<feature type="transmembrane region" description="Helical" evidence="7">
    <location>
        <begin position="96"/>
        <end position="116"/>
    </location>
</feature>
<dbReference type="InterPro" id="IPR020846">
    <property type="entry name" value="MFS_dom"/>
</dbReference>
<keyword evidence="3 7" id="KW-0812">Transmembrane</keyword>
<comment type="caution">
    <text evidence="9">The sequence shown here is derived from an EMBL/GenBank/DDBJ whole genome shotgun (WGS) entry which is preliminary data.</text>
</comment>
<dbReference type="PANTHER" id="PTHR43791">
    <property type="entry name" value="PERMEASE-RELATED"/>
    <property type="match status" value="1"/>
</dbReference>
<evidence type="ECO:0000256" key="5">
    <source>
        <dbReference type="ARBA" id="ARBA00023136"/>
    </source>
</evidence>
<feature type="transmembrane region" description="Helical" evidence="7">
    <location>
        <begin position="259"/>
        <end position="284"/>
    </location>
</feature>
<keyword evidence="4 7" id="KW-1133">Transmembrane helix</keyword>
<dbReference type="AlphaFoldDB" id="A0A420YNW2"/>
<dbReference type="Gene3D" id="1.20.1250.20">
    <property type="entry name" value="MFS general substrate transporter like domains"/>
    <property type="match status" value="1"/>
</dbReference>
<dbReference type="GO" id="GO:0098717">
    <property type="term" value="P:pantothenate import across plasma membrane"/>
    <property type="evidence" value="ECO:0007669"/>
    <property type="project" value="TreeGrafter"/>
</dbReference>
<dbReference type="SUPFAM" id="SSF103473">
    <property type="entry name" value="MFS general substrate transporter"/>
    <property type="match status" value="1"/>
</dbReference>
<name>A0A420YNW2_9PEZI</name>
<evidence type="ECO:0000259" key="8">
    <source>
        <dbReference type="PROSITE" id="PS50850"/>
    </source>
</evidence>
<feature type="transmembrane region" description="Helical" evidence="7">
    <location>
        <begin position="156"/>
        <end position="177"/>
    </location>
</feature>
<feature type="transmembrane region" description="Helical" evidence="7">
    <location>
        <begin position="397"/>
        <end position="419"/>
    </location>
</feature>
<gene>
    <name evidence="9" type="ORF">DL546_008599</name>
</gene>
<evidence type="ECO:0000256" key="3">
    <source>
        <dbReference type="ARBA" id="ARBA00022692"/>
    </source>
</evidence>
<feature type="transmembrane region" description="Helical" evidence="7">
    <location>
        <begin position="329"/>
        <end position="346"/>
    </location>
</feature>
<feature type="transmembrane region" description="Helical" evidence="7">
    <location>
        <begin position="304"/>
        <end position="322"/>
    </location>
</feature>
<dbReference type="InterPro" id="IPR011701">
    <property type="entry name" value="MFS"/>
</dbReference>
<reference evidence="9 10" key="1">
    <citation type="submission" date="2018-08" db="EMBL/GenBank/DDBJ databases">
        <title>Draft genome of the lignicolous fungus Coniochaeta pulveracea.</title>
        <authorList>
            <person name="Borstlap C.J."/>
            <person name="De Witt R.N."/>
            <person name="Botha A."/>
            <person name="Volschenk H."/>
        </authorList>
    </citation>
    <scope>NUCLEOTIDE SEQUENCE [LARGE SCALE GENOMIC DNA]</scope>
    <source>
        <strain evidence="9 10">CAB683</strain>
    </source>
</reference>
<dbReference type="GO" id="GO:0015233">
    <property type="term" value="F:pantothenate transmembrane transporter activity"/>
    <property type="evidence" value="ECO:0007669"/>
    <property type="project" value="TreeGrafter"/>
</dbReference>
<comment type="subcellular location">
    <subcellularLocation>
        <location evidence="1">Membrane</location>
        <topology evidence="1">Multi-pass membrane protein</topology>
    </subcellularLocation>
</comment>
<comment type="similarity">
    <text evidence="6">Belongs to the major facilitator superfamily. Allantoate permease family.</text>
</comment>
<keyword evidence="5 7" id="KW-0472">Membrane</keyword>
<dbReference type="Pfam" id="PF07690">
    <property type="entry name" value="MFS_1"/>
    <property type="match status" value="1"/>
</dbReference>
<dbReference type="InterPro" id="IPR036259">
    <property type="entry name" value="MFS_trans_sf"/>
</dbReference>
<evidence type="ECO:0000256" key="6">
    <source>
        <dbReference type="ARBA" id="ARBA00037968"/>
    </source>
</evidence>
<feature type="domain" description="Major facilitator superfamily (MFS) profile" evidence="8">
    <location>
        <begin position="30"/>
        <end position="457"/>
    </location>
</feature>
<feature type="transmembrane region" description="Helical" evidence="7">
    <location>
        <begin position="431"/>
        <end position="451"/>
    </location>
</feature>
<keyword evidence="10" id="KW-1185">Reference proteome</keyword>
<organism evidence="9 10">
    <name type="scientific">Coniochaeta pulveracea</name>
    <dbReference type="NCBI Taxonomy" id="177199"/>
    <lineage>
        <taxon>Eukaryota</taxon>
        <taxon>Fungi</taxon>
        <taxon>Dikarya</taxon>
        <taxon>Ascomycota</taxon>
        <taxon>Pezizomycotina</taxon>
        <taxon>Sordariomycetes</taxon>
        <taxon>Sordariomycetidae</taxon>
        <taxon>Coniochaetales</taxon>
        <taxon>Coniochaetaceae</taxon>
        <taxon>Coniochaeta</taxon>
    </lineage>
</organism>
<dbReference type="EMBL" id="QVQW01000001">
    <property type="protein sequence ID" value="RKU49506.1"/>
    <property type="molecule type" value="Genomic_DNA"/>
</dbReference>
<evidence type="ECO:0000256" key="2">
    <source>
        <dbReference type="ARBA" id="ARBA00022448"/>
    </source>
</evidence>
<proteinExistence type="inferred from homology"/>
<feature type="transmembrane region" description="Helical" evidence="7">
    <location>
        <begin position="189"/>
        <end position="212"/>
    </location>
</feature>
<evidence type="ECO:0000256" key="4">
    <source>
        <dbReference type="ARBA" id="ARBA00022989"/>
    </source>
</evidence>
<evidence type="ECO:0000313" key="10">
    <source>
        <dbReference type="Proteomes" id="UP000275385"/>
    </source>
</evidence>
<feature type="transmembrane region" description="Helical" evidence="7">
    <location>
        <begin position="366"/>
        <end position="385"/>
    </location>
</feature>
<dbReference type="PROSITE" id="PS50850">
    <property type="entry name" value="MFS"/>
    <property type="match status" value="1"/>
</dbReference>
<protein>
    <recommendedName>
        <fullName evidence="8">Major facilitator superfamily (MFS) profile domain-containing protein</fullName>
    </recommendedName>
</protein>
<dbReference type="OrthoDB" id="3639251at2759"/>
<dbReference type="Proteomes" id="UP000275385">
    <property type="component" value="Unassembled WGS sequence"/>
</dbReference>
<sequence length="478" mass="52810">MGVVTKAREYLNPHYQPGERKLLQKIDFFILTFCCMSYFMNYLDRSNLANAYVSGMKEELAFRGDQFNQINTCFTVGYIVGQIPSNLSLQYVKPRIFFPSMMVIWAGLTMVTASAHSPQAIMAIRFFLGLLEASTFAGTHYILGSWYTERELGKRSGIFTASGLAGTMIGGFIQTGIHSSLDGARGLSGWRWLFIIDGLITFPVALYGFLLFPDTPLSTRAFYLTESERALAASRMPQVQHSSPMSLAFCKRVLLSWQWWGFVILWTIAGETESFSSNSLLALYMKSHPSHKYAVSQLNNYPTGVPAVGIVSTILWATLTDFLGGKRYLVGYFIGITGVATAAMILGAQHHDFLSGPSTTAVVFGAYYWAGSVYACQATFFAWANDALRYHDGAFRAVVLAGMNMGSNTVNAWWSIVFYGASMAPWFTRGMWAMIAVSIALAFWSAVLSYLTARDEKSRLPLEGTPASSSHDKGCGQV</sequence>
<accession>A0A420YNW2</accession>
<dbReference type="PANTHER" id="PTHR43791:SF4">
    <property type="entry name" value="PANTOTHENATE TRANSPORTER FEN2"/>
    <property type="match status" value="1"/>
</dbReference>
<feature type="transmembrane region" description="Helical" evidence="7">
    <location>
        <begin position="122"/>
        <end position="144"/>
    </location>
</feature>
<evidence type="ECO:0000313" key="9">
    <source>
        <dbReference type="EMBL" id="RKU49506.1"/>
    </source>
</evidence>
<keyword evidence="2" id="KW-0813">Transport</keyword>
<dbReference type="GO" id="GO:0005886">
    <property type="term" value="C:plasma membrane"/>
    <property type="evidence" value="ECO:0007669"/>
    <property type="project" value="TreeGrafter"/>
</dbReference>
<dbReference type="FunFam" id="1.20.1250.20:FF:000065">
    <property type="entry name" value="Putative MFS pantothenate transporter"/>
    <property type="match status" value="1"/>
</dbReference>